<evidence type="ECO:0000313" key="2">
    <source>
        <dbReference type="Proteomes" id="UP000038010"/>
    </source>
</evidence>
<name>A0A0N1H4R9_9EURO</name>
<dbReference type="InterPro" id="IPR032710">
    <property type="entry name" value="NTF2-like_dom_sf"/>
</dbReference>
<dbReference type="VEuPathDB" id="FungiDB:AB675_7438"/>
<dbReference type="Gene3D" id="3.10.450.50">
    <property type="match status" value="1"/>
</dbReference>
<accession>A0A0N1H4R9</accession>
<keyword evidence="2" id="KW-1185">Reference proteome</keyword>
<protein>
    <submittedName>
        <fullName evidence="1">Uncharacterized protein</fullName>
    </submittedName>
</protein>
<gene>
    <name evidence="1" type="ORF">AB675_7438</name>
</gene>
<comment type="caution">
    <text evidence="1">The sequence shown here is derived from an EMBL/GenBank/DDBJ whole genome shotgun (WGS) entry which is preliminary data.</text>
</comment>
<evidence type="ECO:0000313" key="1">
    <source>
        <dbReference type="EMBL" id="KPI40422.1"/>
    </source>
</evidence>
<dbReference type="SUPFAM" id="SSF54427">
    <property type="entry name" value="NTF2-like"/>
    <property type="match status" value="1"/>
</dbReference>
<dbReference type="Proteomes" id="UP000038010">
    <property type="component" value="Unassembled WGS sequence"/>
</dbReference>
<dbReference type="AlphaFoldDB" id="A0A0N1H4R9"/>
<dbReference type="RefSeq" id="XP_018000385.1">
    <property type="nucleotide sequence ID" value="XM_018147807.1"/>
</dbReference>
<organism evidence="1 2">
    <name type="scientific">Cyphellophora attinorum</name>
    <dbReference type="NCBI Taxonomy" id="1664694"/>
    <lineage>
        <taxon>Eukaryota</taxon>
        <taxon>Fungi</taxon>
        <taxon>Dikarya</taxon>
        <taxon>Ascomycota</taxon>
        <taxon>Pezizomycotina</taxon>
        <taxon>Eurotiomycetes</taxon>
        <taxon>Chaetothyriomycetidae</taxon>
        <taxon>Chaetothyriales</taxon>
        <taxon>Cyphellophoraceae</taxon>
        <taxon>Cyphellophora</taxon>
    </lineage>
</organism>
<dbReference type="EMBL" id="LFJN01000012">
    <property type="protein sequence ID" value="KPI40422.1"/>
    <property type="molecule type" value="Genomic_DNA"/>
</dbReference>
<proteinExistence type="predicted"/>
<dbReference type="GeneID" id="28739687"/>
<sequence length="135" mass="14664">MTGKLSQQVQDLLSKLVTAADQRGPQAAASFAALFAADAQFIGGGHALHGREEIQASREKTWNGVKSREHTIRGLYQSTENPEQFAFLGSLVVHRADAEDAVSMRICANFDVKQNSGTLEITRYEAFAEPPSTAK</sequence>
<reference evidence="1 2" key="1">
    <citation type="submission" date="2015-06" db="EMBL/GenBank/DDBJ databases">
        <title>Draft genome of the ant-associated black yeast Phialophora attae CBS 131958.</title>
        <authorList>
            <person name="Moreno L.F."/>
            <person name="Stielow B.J."/>
            <person name="de Hoog S."/>
            <person name="Vicente V.A."/>
            <person name="Weiss V.A."/>
            <person name="de Vries M."/>
            <person name="Cruz L.M."/>
            <person name="Souza E.M."/>
        </authorList>
    </citation>
    <scope>NUCLEOTIDE SEQUENCE [LARGE SCALE GENOMIC DNA]</scope>
    <source>
        <strain evidence="1 2">CBS 131958</strain>
    </source>
</reference>